<feature type="compositionally biased region" description="Polar residues" evidence="1">
    <location>
        <begin position="160"/>
        <end position="171"/>
    </location>
</feature>
<organism evidence="2 3">
    <name type="scientific">Diaporthe helianthi</name>
    <dbReference type="NCBI Taxonomy" id="158607"/>
    <lineage>
        <taxon>Eukaryota</taxon>
        <taxon>Fungi</taxon>
        <taxon>Dikarya</taxon>
        <taxon>Ascomycota</taxon>
        <taxon>Pezizomycotina</taxon>
        <taxon>Sordariomycetes</taxon>
        <taxon>Sordariomycetidae</taxon>
        <taxon>Diaporthales</taxon>
        <taxon>Diaporthaceae</taxon>
        <taxon>Diaporthe</taxon>
    </lineage>
</organism>
<accession>A0A2P5HIS5</accession>
<protein>
    <recommendedName>
        <fullName evidence="4">Glycine-rich cell wall structural protein 1</fullName>
    </recommendedName>
</protein>
<dbReference type="InParanoid" id="A0A2P5HIS5"/>
<dbReference type="EMBL" id="MAVT02001773">
    <property type="protein sequence ID" value="POS70151.1"/>
    <property type="molecule type" value="Genomic_DNA"/>
</dbReference>
<keyword evidence="3" id="KW-1185">Reference proteome</keyword>
<feature type="compositionally biased region" description="Low complexity" evidence="1">
    <location>
        <begin position="83"/>
        <end position="110"/>
    </location>
</feature>
<proteinExistence type="predicted"/>
<gene>
    <name evidence="2" type="ORF">DHEL01_v211454</name>
</gene>
<evidence type="ECO:0000313" key="2">
    <source>
        <dbReference type="EMBL" id="POS70151.1"/>
    </source>
</evidence>
<reference evidence="2" key="1">
    <citation type="submission" date="2017-09" db="EMBL/GenBank/DDBJ databases">
        <title>Polyketide synthases of a Diaporthe helianthi virulent isolate.</title>
        <authorList>
            <person name="Baroncelli R."/>
        </authorList>
    </citation>
    <scope>NUCLEOTIDE SEQUENCE [LARGE SCALE GENOMIC DNA]</scope>
    <source>
        <strain evidence="2">7/96</strain>
    </source>
</reference>
<comment type="caution">
    <text evidence="2">The sequence shown here is derived from an EMBL/GenBank/DDBJ whole genome shotgun (WGS) entry which is preliminary data.</text>
</comment>
<feature type="compositionally biased region" description="Basic and acidic residues" evidence="1">
    <location>
        <begin position="139"/>
        <end position="159"/>
    </location>
</feature>
<feature type="compositionally biased region" description="Basic and acidic residues" evidence="1">
    <location>
        <begin position="181"/>
        <end position="190"/>
    </location>
</feature>
<dbReference type="OrthoDB" id="5388207at2759"/>
<dbReference type="AlphaFoldDB" id="A0A2P5HIS5"/>
<evidence type="ECO:0000313" key="3">
    <source>
        <dbReference type="Proteomes" id="UP000094444"/>
    </source>
</evidence>
<feature type="compositionally biased region" description="Low complexity" evidence="1">
    <location>
        <begin position="19"/>
        <end position="31"/>
    </location>
</feature>
<dbReference type="Proteomes" id="UP000094444">
    <property type="component" value="Unassembled WGS sequence"/>
</dbReference>
<name>A0A2P5HIS5_DIAHE</name>
<dbReference type="STRING" id="158607.A0A2P5HIS5"/>
<feature type="region of interest" description="Disordered" evidence="1">
    <location>
        <begin position="15"/>
        <end position="304"/>
    </location>
</feature>
<feature type="compositionally biased region" description="Polar residues" evidence="1">
    <location>
        <begin position="39"/>
        <end position="49"/>
    </location>
</feature>
<evidence type="ECO:0008006" key="4">
    <source>
        <dbReference type="Google" id="ProtNLM"/>
    </source>
</evidence>
<feature type="compositionally biased region" description="Basic and acidic residues" evidence="1">
    <location>
        <begin position="267"/>
        <end position="298"/>
    </location>
</feature>
<evidence type="ECO:0000256" key="1">
    <source>
        <dbReference type="SAM" id="MobiDB-lite"/>
    </source>
</evidence>
<sequence length="304" mass="30653">METINSMASTAAKAIWGDNKNNNNNNNNENNDTAKTGAGNMNNETQGTEPVSGKLGNTLAGEPFDAGNIESGATGKTASVAPSTTQTGSESTTSGLPTTSSTDATTTGSKDSTDIAAKGPTADYPSTTGETGFKAPQADIRDPDSATADPKKEAERKNIDNTGGLDTSDNPTKVEGAGPKPIEEVAKSHGGDAGAVGKDLSAAGGAEEDGPGATSKGEGTGEQYVKSSGLAADGGDFDATKPGAGREADRLLETQGITTQSAAAAESSKKTEEDKADKTAPDSPDSKKEKASLKDKIKAKLHKN</sequence>